<keyword evidence="3" id="KW-1185">Reference proteome</keyword>
<accession>A0A4C1Y830</accession>
<gene>
    <name evidence="2" type="ORF">EVAR_103369_1</name>
</gene>
<dbReference type="Proteomes" id="UP000299102">
    <property type="component" value="Unassembled WGS sequence"/>
</dbReference>
<keyword evidence="1" id="KW-0812">Transmembrane</keyword>
<keyword evidence="1" id="KW-1133">Transmembrane helix</keyword>
<sequence length="168" mass="18432">MSKKYSKIKSALRNYSISFLLLNSVTVPFAGNTISTQISTILMVVFYRRLGRRNSGGDAVAYGSSVGARKSSADCYSAVAGRRSPGSGARSRTARGVFVFKCERPVRVHRPVEELATKMNVSRSARNLMCTRYSSRPAAGARCSDVNYLYDYSSIEKGILKRPDDIAP</sequence>
<proteinExistence type="predicted"/>
<comment type="caution">
    <text evidence="2">The sequence shown here is derived from an EMBL/GenBank/DDBJ whole genome shotgun (WGS) entry which is preliminary data.</text>
</comment>
<keyword evidence="1" id="KW-0472">Membrane</keyword>
<protein>
    <submittedName>
        <fullName evidence="2">Uncharacterized protein</fullName>
    </submittedName>
</protein>
<dbReference type="AlphaFoldDB" id="A0A4C1Y830"/>
<reference evidence="2 3" key="1">
    <citation type="journal article" date="2019" name="Commun. Biol.">
        <title>The bagworm genome reveals a unique fibroin gene that provides high tensile strength.</title>
        <authorList>
            <person name="Kono N."/>
            <person name="Nakamura H."/>
            <person name="Ohtoshi R."/>
            <person name="Tomita M."/>
            <person name="Numata K."/>
            <person name="Arakawa K."/>
        </authorList>
    </citation>
    <scope>NUCLEOTIDE SEQUENCE [LARGE SCALE GENOMIC DNA]</scope>
</reference>
<evidence type="ECO:0000313" key="3">
    <source>
        <dbReference type="Proteomes" id="UP000299102"/>
    </source>
</evidence>
<organism evidence="2 3">
    <name type="scientific">Eumeta variegata</name>
    <name type="common">Bagworm moth</name>
    <name type="synonym">Eumeta japonica</name>
    <dbReference type="NCBI Taxonomy" id="151549"/>
    <lineage>
        <taxon>Eukaryota</taxon>
        <taxon>Metazoa</taxon>
        <taxon>Ecdysozoa</taxon>
        <taxon>Arthropoda</taxon>
        <taxon>Hexapoda</taxon>
        <taxon>Insecta</taxon>
        <taxon>Pterygota</taxon>
        <taxon>Neoptera</taxon>
        <taxon>Endopterygota</taxon>
        <taxon>Lepidoptera</taxon>
        <taxon>Glossata</taxon>
        <taxon>Ditrysia</taxon>
        <taxon>Tineoidea</taxon>
        <taxon>Psychidae</taxon>
        <taxon>Oiketicinae</taxon>
        <taxon>Eumeta</taxon>
    </lineage>
</organism>
<evidence type="ECO:0000313" key="2">
    <source>
        <dbReference type="EMBL" id="GBP71483.1"/>
    </source>
</evidence>
<name>A0A4C1Y830_EUMVA</name>
<evidence type="ECO:0000256" key="1">
    <source>
        <dbReference type="SAM" id="Phobius"/>
    </source>
</evidence>
<feature type="transmembrane region" description="Helical" evidence="1">
    <location>
        <begin position="20"/>
        <end position="47"/>
    </location>
</feature>
<dbReference type="EMBL" id="BGZK01001110">
    <property type="protein sequence ID" value="GBP71483.1"/>
    <property type="molecule type" value="Genomic_DNA"/>
</dbReference>